<dbReference type="RefSeq" id="XP_021812357.1">
    <property type="nucleotide sequence ID" value="XM_021956665.1"/>
</dbReference>
<dbReference type="GeneID" id="110755462"/>
<evidence type="ECO:0000313" key="12">
    <source>
        <dbReference type="RefSeq" id="XP_021812358.1"/>
    </source>
</evidence>
<evidence type="ECO:0000313" key="10">
    <source>
        <dbReference type="RefSeq" id="XP_021812355.1"/>
    </source>
</evidence>
<dbReference type="RefSeq" id="XP_021812355.1">
    <property type="nucleotide sequence ID" value="XM_021956663.1"/>
</dbReference>
<gene>
    <name evidence="9 10 11 12" type="primary">LOC110755462</name>
</gene>
<comment type="subcellular location">
    <subcellularLocation>
        <location evidence="1">Nucleus</location>
    </subcellularLocation>
</comment>
<proteinExistence type="predicted"/>
<dbReference type="InterPro" id="IPR036093">
    <property type="entry name" value="NAC_dom_sf"/>
</dbReference>
<dbReference type="SUPFAM" id="SSF101941">
    <property type="entry name" value="NAC domain"/>
    <property type="match status" value="1"/>
</dbReference>
<evidence type="ECO:0000256" key="2">
    <source>
        <dbReference type="ARBA" id="ARBA00023015"/>
    </source>
</evidence>
<evidence type="ECO:0000256" key="4">
    <source>
        <dbReference type="ARBA" id="ARBA00023163"/>
    </source>
</evidence>
<dbReference type="Proteomes" id="UP000515124">
    <property type="component" value="Unplaced"/>
</dbReference>
<evidence type="ECO:0000256" key="3">
    <source>
        <dbReference type="ARBA" id="ARBA00023125"/>
    </source>
</evidence>
<dbReference type="PANTHER" id="PTHR31989">
    <property type="entry name" value="NAC DOMAIN-CONTAINING PROTEIN 82-RELATED"/>
    <property type="match status" value="1"/>
</dbReference>
<keyword evidence="2" id="KW-0805">Transcription regulation</keyword>
<reference evidence="9 10" key="1">
    <citation type="submission" date="2025-04" db="UniProtKB">
        <authorList>
            <consortium name="RefSeq"/>
        </authorList>
    </citation>
    <scope>IDENTIFICATION</scope>
</reference>
<sequence length="326" mass="37197">MAKYNRLLGFRFRPTDQELLSYFLYKKAITKDPLMASYYSNFVHEFNFLGETEPWVVWDQFGGPGLVDEDLYFFTQLKNLSQKGKRIKRKIEAGGTWSEAFSKKVYDKTTGNPIGQKRNLRYENQGCEHHGKWLLEEYSLLDKEAQKIVLCRLKKNSRVSNKRNNSTQEFKEKPSNKKARKELASATVKIDAEEPQTSSSLSSVVNNHDQELIFDINYNAISNYLCGDDQDNIDDPFDYGCVTDEEFAIGMDALLGTPPLSQELPHMGETLQALDALLDVSSSSLDSPVVVLARVRFLKKIVDIASISLILFCKMLTVYERVKKGL</sequence>
<evidence type="ECO:0000256" key="5">
    <source>
        <dbReference type="ARBA" id="ARBA00023242"/>
    </source>
</evidence>
<dbReference type="Gene3D" id="2.170.150.80">
    <property type="entry name" value="NAC domain"/>
    <property type="match status" value="1"/>
</dbReference>
<dbReference type="InterPro" id="IPR003441">
    <property type="entry name" value="NAC-dom"/>
</dbReference>
<dbReference type="AlphaFoldDB" id="A0A6P5S941"/>
<dbReference type="GO" id="GO:0003677">
    <property type="term" value="F:DNA binding"/>
    <property type="evidence" value="ECO:0007669"/>
    <property type="project" value="UniProtKB-KW"/>
</dbReference>
<dbReference type="RefSeq" id="XP_021812354.1">
    <property type="nucleotide sequence ID" value="XM_021956662.1"/>
</dbReference>
<evidence type="ECO:0000313" key="9">
    <source>
        <dbReference type="RefSeq" id="XP_021812354.1"/>
    </source>
</evidence>
<feature type="region of interest" description="Disordered" evidence="6">
    <location>
        <begin position="161"/>
        <end position="185"/>
    </location>
</feature>
<dbReference type="GO" id="GO:0005634">
    <property type="term" value="C:nucleus"/>
    <property type="evidence" value="ECO:0007669"/>
    <property type="project" value="UniProtKB-SubCell"/>
</dbReference>
<evidence type="ECO:0000256" key="1">
    <source>
        <dbReference type="ARBA" id="ARBA00004123"/>
    </source>
</evidence>
<dbReference type="PROSITE" id="PS51005">
    <property type="entry name" value="NAC"/>
    <property type="match status" value="1"/>
</dbReference>
<evidence type="ECO:0000313" key="11">
    <source>
        <dbReference type="RefSeq" id="XP_021812357.1"/>
    </source>
</evidence>
<dbReference type="RefSeq" id="XP_021812358.1">
    <property type="nucleotide sequence ID" value="XM_021956666.1"/>
</dbReference>
<name>A0A6P5S941_PRUAV</name>
<feature type="domain" description="NAC" evidence="7">
    <location>
        <begin position="6"/>
        <end position="156"/>
    </location>
</feature>
<accession>A0A6P5S941</accession>
<organism evidence="8 9">
    <name type="scientific">Prunus avium</name>
    <name type="common">Cherry</name>
    <name type="synonym">Cerasus avium</name>
    <dbReference type="NCBI Taxonomy" id="42229"/>
    <lineage>
        <taxon>Eukaryota</taxon>
        <taxon>Viridiplantae</taxon>
        <taxon>Streptophyta</taxon>
        <taxon>Embryophyta</taxon>
        <taxon>Tracheophyta</taxon>
        <taxon>Spermatophyta</taxon>
        <taxon>Magnoliopsida</taxon>
        <taxon>eudicotyledons</taxon>
        <taxon>Gunneridae</taxon>
        <taxon>Pentapetalae</taxon>
        <taxon>rosids</taxon>
        <taxon>fabids</taxon>
        <taxon>Rosales</taxon>
        <taxon>Rosaceae</taxon>
        <taxon>Amygdaloideae</taxon>
        <taxon>Amygdaleae</taxon>
        <taxon>Prunus</taxon>
    </lineage>
</organism>
<dbReference type="Pfam" id="PF02365">
    <property type="entry name" value="NAM"/>
    <property type="match status" value="1"/>
</dbReference>
<dbReference type="KEGG" id="pavi:110755462"/>
<evidence type="ECO:0000259" key="7">
    <source>
        <dbReference type="PROSITE" id="PS51005"/>
    </source>
</evidence>
<protein>
    <submittedName>
        <fullName evidence="9 10">NAC domain-containing protein 83-like isoform X1</fullName>
    </submittedName>
</protein>
<dbReference type="GO" id="GO:0006355">
    <property type="term" value="P:regulation of DNA-templated transcription"/>
    <property type="evidence" value="ECO:0007669"/>
    <property type="project" value="InterPro"/>
</dbReference>
<keyword evidence="8" id="KW-1185">Reference proteome</keyword>
<keyword evidence="4" id="KW-0804">Transcription</keyword>
<evidence type="ECO:0000256" key="6">
    <source>
        <dbReference type="SAM" id="MobiDB-lite"/>
    </source>
</evidence>
<keyword evidence="5" id="KW-0539">Nucleus</keyword>
<evidence type="ECO:0000313" key="8">
    <source>
        <dbReference type="Proteomes" id="UP000515124"/>
    </source>
</evidence>
<keyword evidence="3" id="KW-0238">DNA-binding</keyword>